<evidence type="ECO:0000256" key="1">
    <source>
        <dbReference type="SAM" id="MobiDB-lite"/>
    </source>
</evidence>
<evidence type="ECO:0000313" key="2">
    <source>
        <dbReference type="EMBL" id="MBM3273867.1"/>
    </source>
</evidence>
<sequence length="168" mass="18330">MPRFGTAQSPKVELDPGGYVVTLKGFRDAHEPRGRFADPEKGQSPDDIIHNVYWQFEEQDSGQQLELRSSPSCGEKSNFLKLATALCGGVMPCPPGDTSYDWDNLLGKQAIGNITQNEKGYRRLSSLSALPKGMAGKQPVSIGVPTHKTDSYGNPIEGYDDPDEDPAF</sequence>
<feature type="compositionally biased region" description="Acidic residues" evidence="1">
    <location>
        <begin position="158"/>
        <end position="168"/>
    </location>
</feature>
<evidence type="ECO:0000313" key="3">
    <source>
        <dbReference type="Proteomes" id="UP000703893"/>
    </source>
</evidence>
<dbReference type="AlphaFoldDB" id="A0A937X420"/>
<gene>
    <name evidence="2" type="ORF">FJZ00_01845</name>
</gene>
<feature type="region of interest" description="Disordered" evidence="1">
    <location>
        <begin position="132"/>
        <end position="168"/>
    </location>
</feature>
<name>A0A937X420_9BACT</name>
<protein>
    <submittedName>
        <fullName evidence="2">Uncharacterized protein</fullName>
    </submittedName>
</protein>
<dbReference type="Proteomes" id="UP000703893">
    <property type="component" value="Unassembled WGS sequence"/>
</dbReference>
<reference evidence="2 3" key="1">
    <citation type="submission" date="2019-03" db="EMBL/GenBank/DDBJ databases">
        <title>Lake Tanganyika Metagenome-Assembled Genomes (MAGs).</title>
        <authorList>
            <person name="Tran P."/>
        </authorList>
    </citation>
    <scope>NUCLEOTIDE SEQUENCE [LARGE SCALE GENOMIC DNA]</scope>
    <source>
        <strain evidence="2">K_DeepCast_65m_m2_236</strain>
    </source>
</reference>
<accession>A0A937X420</accession>
<organism evidence="2 3">
    <name type="scientific">Candidatus Tanganyikabacteria bacterium</name>
    <dbReference type="NCBI Taxonomy" id="2961651"/>
    <lineage>
        <taxon>Bacteria</taxon>
        <taxon>Bacillati</taxon>
        <taxon>Candidatus Sericytochromatia</taxon>
        <taxon>Candidatus Tanganyikabacteria</taxon>
    </lineage>
</organism>
<proteinExistence type="predicted"/>
<dbReference type="EMBL" id="VGJX01000066">
    <property type="protein sequence ID" value="MBM3273867.1"/>
    <property type="molecule type" value="Genomic_DNA"/>
</dbReference>
<comment type="caution">
    <text evidence="2">The sequence shown here is derived from an EMBL/GenBank/DDBJ whole genome shotgun (WGS) entry which is preliminary data.</text>
</comment>